<feature type="compositionally biased region" description="Basic and acidic residues" evidence="7">
    <location>
        <begin position="907"/>
        <end position="929"/>
    </location>
</feature>
<dbReference type="CDD" id="cd14475">
    <property type="entry name" value="SPX_SYG1_like"/>
    <property type="match status" value="1"/>
</dbReference>
<reference evidence="11 12" key="1">
    <citation type="submission" date="2023-01" db="EMBL/GenBank/DDBJ databases">
        <title>Analysis of 21 Apiospora genomes using comparative genomics revels a genus with tremendous synthesis potential of carbohydrate active enzymes and secondary metabolites.</title>
        <authorList>
            <person name="Sorensen T."/>
        </authorList>
    </citation>
    <scope>NUCLEOTIDE SEQUENCE [LARGE SCALE GENOMIC DNA]</scope>
    <source>
        <strain evidence="11 12">CBS 83171</strain>
    </source>
</reference>
<dbReference type="EMBL" id="JAQQWM010000009">
    <property type="protein sequence ID" value="KAK8047325.1"/>
    <property type="molecule type" value="Genomic_DNA"/>
</dbReference>
<dbReference type="PROSITE" id="PS51380">
    <property type="entry name" value="EXS"/>
    <property type="match status" value="1"/>
</dbReference>
<proteinExistence type="inferred from homology"/>
<dbReference type="PANTHER" id="PTHR10783:SF103">
    <property type="entry name" value="SOLUTE CARRIER FAMILY 53 MEMBER 1"/>
    <property type="match status" value="1"/>
</dbReference>
<comment type="caution">
    <text evidence="11">The sequence shown here is derived from an EMBL/GenBank/DDBJ whole genome shotgun (WGS) entry which is preliminary data.</text>
</comment>
<evidence type="ECO:0000256" key="4">
    <source>
        <dbReference type="ARBA" id="ARBA00022989"/>
    </source>
</evidence>
<feature type="compositionally biased region" description="Polar residues" evidence="7">
    <location>
        <begin position="861"/>
        <end position="873"/>
    </location>
</feature>
<feature type="domain" description="EXS" evidence="9">
    <location>
        <begin position="653"/>
        <end position="847"/>
    </location>
</feature>
<dbReference type="InterPro" id="IPR004342">
    <property type="entry name" value="EXS_C"/>
</dbReference>
<evidence type="ECO:0000256" key="5">
    <source>
        <dbReference type="ARBA" id="ARBA00023136"/>
    </source>
</evidence>
<sequence>MKFAKELEQDLVPEWRIKYLNYKAGKKYVKSVTRAIAKANTTPLVRRGELRPRKTPTSFQNRVTPKPDDGLERQTTEGRGPLGRAATAGPVDMARRESQSLTKSPGNAGNYGSFVPTPPSQSPLALAATSSNKNAFALPGPAIDEPAAGGSSRLTLQRSLSMDPPPIPINRRTSALPDSSPMARTSSMRLRRLFSSGASDFAGVDGDSRTDMGLYALDTVRQREQEFFDFLDGELDKVETFYKQKEEQAGQRLSVLRDQLHEMRNRRANELAEVKRRKNGEAGNDHGHHMKINGESAQGWMDPIKSKIFKPGPNSKALMKMPRTPVFSSRTDETRDYVKKPHNDDVPYRTAKRKLKLALQEFYRGLELLKSYTLLNRTAFRKLNKKYDKAVNARPPYKYMNEKVNKSWFVNSDVLDSHLVAVEDLYARYFEKGNHKIAAGKLRRLSRRPKDVSGSTFINGLFIGTGAVFTLQGLVYGAELLFDPDPIVREQTAYLMQLYGGYFLMLYLFALFCGDCYLWNKNKINYPFIFEFDPRHHLDWRELAAFPSFCLLLLGIFIWLNFTRYGSPDMFLYYPVLLIFFTIVLIFLPAPVLGHRSRKWFAYSHYRLFFAGLFPVEFRDFFLGDMYCSLTYATCNVELFFCLYARSWNDPTQCNSSHSRLLGFFNAVPAIWRAFQCIRRYADTKNMFPHLVNCGKYGMTILAAVMLSIYRMSNTHSNLALFVTFSTVNAIYCTIWDLLMDFSLLQPDARHNLLRDILGLKRRWPYYFIMVVDPILRFAWIFYAIFTHDTQHSTAVSFLLGFAEVTRRGMWALLRVENEHCGNVAQYKASRDIPLPYHLAHEPLIERPSSDESGSERQTRENTPLPSQEQASNAAPHEITAVATAEITASAARTPDEAGLRRRRRSEVRPGGESIRRIMAEAHRQDFEKKRRPATGASGTDVAQAAGEMDDPSDGDEDDDDDDDSASVLDERLEMRGADGMGKNDEQ</sequence>
<feature type="transmembrane region" description="Helical" evidence="8">
    <location>
        <begin position="572"/>
        <end position="593"/>
    </location>
</feature>
<comment type="similarity">
    <text evidence="2">Belongs to the SYG1 (TC 2.A.94) family.</text>
</comment>
<evidence type="ECO:0000313" key="11">
    <source>
        <dbReference type="EMBL" id="KAK8047325.1"/>
    </source>
</evidence>
<name>A0ABR1TKY5_9PEZI</name>
<feature type="region of interest" description="Disordered" evidence="7">
    <location>
        <begin position="159"/>
        <end position="182"/>
    </location>
</feature>
<feature type="transmembrane region" description="Helical" evidence="8">
    <location>
        <begin position="498"/>
        <end position="519"/>
    </location>
</feature>
<feature type="compositionally biased region" description="Basic and acidic residues" evidence="7">
    <location>
        <begin position="846"/>
        <end position="860"/>
    </location>
</feature>
<accession>A0ABR1TKY5</accession>
<organism evidence="11 12">
    <name type="scientific">Apiospora saccharicola</name>
    <dbReference type="NCBI Taxonomy" id="335842"/>
    <lineage>
        <taxon>Eukaryota</taxon>
        <taxon>Fungi</taxon>
        <taxon>Dikarya</taxon>
        <taxon>Ascomycota</taxon>
        <taxon>Pezizomycotina</taxon>
        <taxon>Sordariomycetes</taxon>
        <taxon>Xylariomycetidae</taxon>
        <taxon>Amphisphaeriales</taxon>
        <taxon>Apiosporaceae</taxon>
        <taxon>Apiospora</taxon>
    </lineage>
</organism>
<evidence type="ECO:0008006" key="13">
    <source>
        <dbReference type="Google" id="ProtNLM"/>
    </source>
</evidence>
<evidence type="ECO:0000256" key="8">
    <source>
        <dbReference type="SAM" id="Phobius"/>
    </source>
</evidence>
<feature type="compositionally biased region" description="Acidic residues" evidence="7">
    <location>
        <begin position="948"/>
        <end position="965"/>
    </location>
</feature>
<dbReference type="Pfam" id="PF03124">
    <property type="entry name" value="EXS"/>
    <property type="match status" value="1"/>
</dbReference>
<keyword evidence="6" id="KW-0175">Coiled coil</keyword>
<feature type="domain" description="SPX" evidence="10">
    <location>
        <begin position="1"/>
        <end position="401"/>
    </location>
</feature>
<keyword evidence="5 8" id="KW-0472">Membrane</keyword>
<feature type="compositionally biased region" description="Basic and acidic residues" evidence="7">
    <location>
        <begin position="969"/>
        <end position="987"/>
    </location>
</feature>
<feature type="compositionally biased region" description="Polar residues" evidence="7">
    <location>
        <begin position="171"/>
        <end position="182"/>
    </location>
</feature>
<feature type="compositionally biased region" description="Basic and acidic residues" evidence="7">
    <location>
        <begin position="65"/>
        <end position="76"/>
    </location>
</feature>
<evidence type="ECO:0000256" key="2">
    <source>
        <dbReference type="ARBA" id="ARBA00009665"/>
    </source>
</evidence>
<dbReference type="Proteomes" id="UP001446871">
    <property type="component" value="Unassembled WGS sequence"/>
</dbReference>
<feature type="transmembrane region" description="Helical" evidence="8">
    <location>
        <begin position="540"/>
        <end position="560"/>
    </location>
</feature>
<gene>
    <name evidence="11" type="ORF">PG996_015389</name>
</gene>
<feature type="transmembrane region" description="Helical" evidence="8">
    <location>
        <begin position="766"/>
        <end position="786"/>
    </location>
</feature>
<evidence type="ECO:0000259" key="10">
    <source>
        <dbReference type="PROSITE" id="PS51382"/>
    </source>
</evidence>
<protein>
    <recommendedName>
        <fullName evidence="13">SPX domain-containing protein</fullName>
    </recommendedName>
</protein>
<dbReference type="CDD" id="cd14447">
    <property type="entry name" value="SPX"/>
    <property type="match status" value="1"/>
</dbReference>
<feature type="coiled-coil region" evidence="6">
    <location>
        <begin position="246"/>
        <end position="273"/>
    </location>
</feature>
<evidence type="ECO:0000256" key="1">
    <source>
        <dbReference type="ARBA" id="ARBA00004141"/>
    </source>
</evidence>
<evidence type="ECO:0000313" key="12">
    <source>
        <dbReference type="Proteomes" id="UP001446871"/>
    </source>
</evidence>
<comment type="subcellular location">
    <subcellularLocation>
        <location evidence="1">Membrane</location>
        <topology evidence="1">Multi-pass membrane protein</topology>
    </subcellularLocation>
</comment>
<keyword evidence="4 8" id="KW-1133">Transmembrane helix</keyword>
<keyword evidence="3 8" id="KW-0812">Transmembrane</keyword>
<dbReference type="PANTHER" id="PTHR10783">
    <property type="entry name" value="XENOTROPIC AND POLYTROPIC RETROVIRUS RECEPTOR 1-RELATED"/>
    <property type="match status" value="1"/>
</dbReference>
<feature type="region of interest" description="Disordered" evidence="7">
    <location>
        <begin position="46"/>
        <end position="110"/>
    </location>
</feature>
<evidence type="ECO:0000256" key="7">
    <source>
        <dbReference type="SAM" id="MobiDB-lite"/>
    </source>
</evidence>
<dbReference type="PROSITE" id="PS51382">
    <property type="entry name" value="SPX"/>
    <property type="match status" value="1"/>
</dbReference>
<feature type="transmembrane region" description="Helical" evidence="8">
    <location>
        <begin position="457"/>
        <end position="478"/>
    </location>
</feature>
<dbReference type="InterPro" id="IPR004331">
    <property type="entry name" value="SPX_dom"/>
</dbReference>
<evidence type="ECO:0000259" key="9">
    <source>
        <dbReference type="PROSITE" id="PS51380"/>
    </source>
</evidence>
<keyword evidence="12" id="KW-1185">Reference proteome</keyword>
<feature type="region of interest" description="Disordered" evidence="7">
    <location>
        <begin position="887"/>
        <end position="987"/>
    </location>
</feature>
<dbReference type="Pfam" id="PF03105">
    <property type="entry name" value="SPX"/>
    <property type="match status" value="1"/>
</dbReference>
<evidence type="ECO:0000256" key="3">
    <source>
        <dbReference type="ARBA" id="ARBA00022692"/>
    </source>
</evidence>
<feature type="region of interest" description="Disordered" evidence="7">
    <location>
        <begin position="846"/>
        <end position="875"/>
    </location>
</feature>
<evidence type="ECO:0000256" key="6">
    <source>
        <dbReference type="SAM" id="Coils"/>
    </source>
</evidence>
<feature type="transmembrane region" description="Helical" evidence="8">
    <location>
        <begin position="719"/>
        <end position="745"/>
    </location>
</feature>